<dbReference type="RefSeq" id="WP_014184374.1">
    <property type="nucleotide sequence ID" value="NC_016584.1"/>
</dbReference>
<accession>G7WD74</accession>
<keyword evidence="10" id="KW-1185">Reference proteome</keyword>
<evidence type="ECO:0000256" key="7">
    <source>
        <dbReference type="ARBA" id="ARBA00023016"/>
    </source>
</evidence>
<protein>
    <submittedName>
        <fullName evidence="9">Putative periplasmic or secreted lipoprotein</fullName>
    </submittedName>
</protein>
<gene>
    <name evidence="9" type="ordered locus">Desor_1938</name>
</gene>
<dbReference type="GO" id="GO:0004519">
    <property type="term" value="F:endonuclease activity"/>
    <property type="evidence" value="ECO:0007669"/>
    <property type="project" value="UniProtKB-KW"/>
</dbReference>
<feature type="compositionally biased region" description="Basic residues" evidence="8">
    <location>
        <begin position="23"/>
        <end position="32"/>
    </location>
</feature>
<dbReference type="Pfam" id="PF07927">
    <property type="entry name" value="HicA_toxin"/>
    <property type="match status" value="1"/>
</dbReference>
<keyword evidence="7" id="KW-0346">Stress response</keyword>
<dbReference type="PATRIC" id="fig|768706.3.peg.1946"/>
<keyword evidence="4" id="KW-0255">Endonuclease</keyword>
<reference evidence="10" key="1">
    <citation type="submission" date="2011-11" db="EMBL/GenBank/DDBJ databases">
        <title>Complete sequence of Desulfosporosinus orientis DSM 765.</title>
        <authorList>
            <person name="Lucas S."/>
            <person name="Han J."/>
            <person name="Lapidus A."/>
            <person name="Cheng J.-F."/>
            <person name="Goodwin L."/>
            <person name="Pitluck S."/>
            <person name="Peters L."/>
            <person name="Ovchinnikova G."/>
            <person name="Teshima H."/>
            <person name="Detter J.C."/>
            <person name="Han C."/>
            <person name="Tapia R."/>
            <person name="Land M."/>
            <person name="Hauser L."/>
            <person name="Kyrpides N."/>
            <person name="Ivanova N."/>
            <person name="Pagani I."/>
            <person name="Pester M."/>
            <person name="Spring S."/>
            <person name="Ollivier B."/>
            <person name="Rattei T."/>
            <person name="Klenk H.-P."/>
            <person name="Wagner M."/>
            <person name="Loy A."/>
            <person name="Woyke T."/>
        </authorList>
    </citation>
    <scope>NUCLEOTIDE SEQUENCE [LARGE SCALE GENOMIC DNA]</scope>
    <source>
        <strain evidence="10">ATCC 19365 / DSM 765 / NCIMB 8382 / VKM B-1628</strain>
    </source>
</reference>
<dbReference type="HOGENOM" id="CLU_164851_4_2_9"/>
<organism evidence="9 10">
    <name type="scientific">Desulfosporosinus orientis (strain ATCC 19365 / DSM 765 / NCIMB 8382 / VKM B-1628 / Singapore I)</name>
    <name type="common">Desulfotomaculum orientis</name>
    <dbReference type="NCBI Taxonomy" id="768706"/>
    <lineage>
        <taxon>Bacteria</taxon>
        <taxon>Bacillati</taxon>
        <taxon>Bacillota</taxon>
        <taxon>Clostridia</taxon>
        <taxon>Eubacteriales</taxon>
        <taxon>Desulfitobacteriaceae</taxon>
        <taxon>Desulfosporosinus</taxon>
    </lineage>
</organism>
<dbReference type="InterPro" id="IPR012933">
    <property type="entry name" value="HicA_mRNA_interferase"/>
</dbReference>
<comment type="similarity">
    <text evidence="1">Belongs to the HicA mRNA interferase family.</text>
</comment>
<evidence type="ECO:0000256" key="4">
    <source>
        <dbReference type="ARBA" id="ARBA00022759"/>
    </source>
</evidence>
<dbReference type="GO" id="GO:0003729">
    <property type="term" value="F:mRNA binding"/>
    <property type="evidence" value="ECO:0007669"/>
    <property type="project" value="InterPro"/>
</dbReference>
<dbReference type="OrthoDB" id="9811409at2"/>
<evidence type="ECO:0000256" key="8">
    <source>
        <dbReference type="SAM" id="MobiDB-lite"/>
    </source>
</evidence>
<dbReference type="InterPro" id="IPR038570">
    <property type="entry name" value="HicA_sf"/>
</dbReference>
<dbReference type="Proteomes" id="UP000006346">
    <property type="component" value="Chromosome"/>
</dbReference>
<dbReference type="SUPFAM" id="SSF54786">
    <property type="entry name" value="YcfA/nrd intein domain"/>
    <property type="match status" value="1"/>
</dbReference>
<reference evidence="9 10" key="2">
    <citation type="journal article" date="2012" name="J. Bacteriol.">
        <title>Complete genome sequences of Desulfosporosinus orientis DSM765T, Desulfosporosinus youngiae DSM17734T, Desulfosporosinus meridiei DSM13257T, and Desulfosporosinus acidiphilus DSM22704T.</title>
        <authorList>
            <person name="Pester M."/>
            <person name="Brambilla E."/>
            <person name="Alazard D."/>
            <person name="Rattei T."/>
            <person name="Weinmaier T."/>
            <person name="Han J."/>
            <person name="Lucas S."/>
            <person name="Lapidus A."/>
            <person name="Cheng J.F."/>
            <person name="Goodwin L."/>
            <person name="Pitluck S."/>
            <person name="Peters L."/>
            <person name="Ovchinnikova G."/>
            <person name="Teshima H."/>
            <person name="Detter J.C."/>
            <person name="Han C.S."/>
            <person name="Tapia R."/>
            <person name="Land M.L."/>
            <person name="Hauser L."/>
            <person name="Kyrpides N.C."/>
            <person name="Ivanova N.N."/>
            <person name="Pagani I."/>
            <person name="Huntmann M."/>
            <person name="Wei C.L."/>
            <person name="Davenport K.W."/>
            <person name="Daligault H."/>
            <person name="Chain P.S."/>
            <person name="Chen A."/>
            <person name="Mavromatis K."/>
            <person name="Markowitz V."/>
            <person name="Szeto E."/>
            <person name="Mikhailova N."/>
            <person name="Pati A."/>
            <person name="Wagner M."/>
            <person name="Woyke T."/>
            <person name="Ollivier B."/>
            <person name="Klenk H.P."/>
            <person name="Spring S."/>
            <person name="Loy A."/>
        </authorList>
    </citation>
    <scope>NUCLEOTIDE SEQUENCE [LARGE SCALE GENOMIC DNA]</scope>
    <source>
        <strain evidence="10">ATCC 19365 / DSM 765 / NCIMB 8382 / VKM B-1628</strain>
    </source>
</reference>
<evidence type="ECO:0000256" key="5">
    <source>
        <dbReference type="ARBA" id="ARBA00022801"/>
    </source>
</evidence>
<feature type="region of interest" description="Disordered" evidence="8">
    <location>
        <begin position="20"/>
        <end position="40"/>
    </location>
</feature>
<evidence type="ECO:0000256" key="3">
    <source>
        <dbReference type="ARBA" id="ARBA00022722"/>
    </source>
</evidence>
<dbReference type="STRING" id="768706.Desor_1938"/>
<dbReference type="EMBL" id="CP003108">
    <property type="protein sequence ID" value="AET67559.1"/>
    <property type="molecule type" value="Genomic_DNA"/>
</dbReference>
<keyword evidence="6" id="KW-0694">RNA-binding</keyword>
<keyword evidence="3" id="KW-0540">Nuclease</keyword>
<keyword evidence="2" id="KW-1277">Toxin-antitoxin system</keyword>
<evidence type="ECO:0000313" key="9">
    <source>
        <dbReference type="EMBL" id="AET67559.1"/>
    </source>
</evidence>
<evidence type="ECO:0000256" key="6">
    <source>
        <dbReference type="ARBA" id="ARBA00022884"/>
    </source>
</evidence>
<dbReference type="GO" id="GO:0016787">
    <property type="term" value="F:hydrolase activity"/>
    <property type="evidence" value="ECO:0007669"/>
    <property type="project" value="UniProtKB-KW"/>
</dbReference>
<dbReference type="KEGG" id="dor:Desor_1938"/>
<evidence type="ECO:0000313" key="10">
    <source>
        <dbReference type="Proteomes" id="UP000006346"/>
    </source>
</evidence>
<dbReference type="AlphaFoldDB" id="G7WD74"/>
<name>G7WD74_DESOD</name>
<evidence type="ECO:0000256" key="2">
    <source>
        <dbReference type="ARBA" id="ARBA00022649"/>
    </source>
</evidence>
<keyword evidence="9" id="KW-0449">Lipoprotein</keyword>
<sequence length="60" mass="6812">MKPRELENIVKADGWQYTDTKGSHKHYKHPSKPGKVTIPFHGKDLKTKTVNSILKQAGLK</sequence>
<evidence type="ECO:0000256" key="1">
    <source>
        <dbReference type="ARBA" id="ARBA00006620"/>
    </source>
</evidence>
<keyword evidence="5" id="KW-0378">Hydrolase</keyword>
<dbReference type="eggNOG" id="COG1724">
    <property type="taxonomic scope" value="Bacteria"/>
</dbReference>
<dbReference type="Gene3D" id="3.30.920.30">
    <property type="entry name" value="Hypothetical protein"/>
    <property type="match status" value="1"/>
</dbReference>
<proteinExistence type="inferred from homology"/>